<comment type="caution">
    <text evidence="2">The sequence shown here is derived from an EMBL/GenBank/DDBJ whole genome shotgun (WGS) entry which is preliminary data.</text>
</comment>
<dbReference type="HAMAP" id="MF_02088">
    <property type="entry name" value="Q_prec_transport"/>
    <property type="match status" value="1"/>
</dbReference>
<evidence type="ECO:0000313" key="3">
    <source>
        <dbReference type="Proteomes" id="UP000280417"/>
    </source>
</evidence>
<keyword evidence="1" id="KW-1133">Transmembrane helix</keyword>
<accession>A0A662DAJ6</accession>
<keyword evidence="1" id="KW-0813">Transport</keyword>
<sequence length="229" mass="25982">MSNNILYILWILVALSLMLLSFTIWGKNGVLAIIIGNVVLMNIFVLKGMRLFGFDATGGNVLYATIFLGTDIIAEYYGEKEARQTVFMGFFISVFFLLASRFIILFNPAPWDLYHESLKKIFTPTWRIVGASMLAYLISQNFDVFFYGMIKRLAPRHLWLRNNGSTWCSQAIDTIVFCTAAFIGMYESQVILGIIASTYILKIVVAAIDTPFIYLSRLIVKLRPSILPK</sequence>
<dbReference type="AlphaFoldDB" id="A0A662DAJ6"/>
<keyword evidence="1" id="KW-1003">Cell membrane</keyword>
<dbReference type="InterPro" id="IPR003744">
    <property type="entry name" value="YhhQ"/>
</dbReference>
<evidence type="ECO:0000313" key="2">
    <source>
        <dbReference type="EMBL" id="RLE11076.1"/>
    </source>
</evidence>
<gene>
    <name evidence="2" type="ORF">DRJ04_08695</name>
</gene>
<dbReference type="Proteomes" id="UP000280417">
    <property type="component" value="Unassembled WGS sequence"/>
</dbReference>
<feature type="transmembrane region" description="Helical" evidence="1">
    <location>
        <begin position="85"/>
        <end position="106"/>
    </location>
</feature>
<protein>
    <recommendedName>
        <fullName evidence="1">Probable queuosine precursor transporter</fullName>
        <shortName evidence="1">Q precursor transporter</shortName>
    </recommendedName>
</protein>
<dbReference type="Pfam" id="PF02592">
    <property type="entry name" value="Vut_1"/>
    <property type="match status" value="1"/>
</dbReference>
<comment type="function">
    <text evidence="1">Involved in the import of queuosine (Q) precursors, required for Q precursor salvage.</text>
</comment>
<reference evidence="2 3" key="1">
    <citation type="submission" date="2018-06" db="EMBL/GenBank/DDBJ databases">
        <title>Extensive metabolic versatility and redundancy in microbially diverse, dynamic hydrothermal sediments.</title>
        <authorList>
            <person name="Dombrowski N."/>
            <person name="Teske A."/>
            <person name="Baker B.J."/>
        </authorList>
    </citation>
    <scope>NUCLEOTIDE SEQUENCE [LARGE SCALE GENOMIC DNA]</scope>
    <source>
        <strain evidence="2">B3_G15</strain>
    </source>
</reference>
<proteinExistence type="inferred from homology"/>
<dbReference type="GO" id="GO:0022857">
    <property type="term" value="F:transmembrane transporter activity"/>
    <property type="evidence" value="ECO:0007669"/>
    <property type="project" value="UniProtKB-UniRule"/>
</dbReference>
<feature type="transmembrane region" description="Helical" evidence="1">
    <location>
        <begin position="30"/>
        <end position="49"/>
    </location>
</feature>
<feature type="transmembrane region" description="Helical" evidence="1">
    <location>
        <begin position="191"/>
        <end position="215"/>
    </location>
</feature>
<evidence type="ECO:0000256" key="1">
    <source>
        <dbReference type="HAMAP-Rule" id="MF_02088"/>
    </source>
</evidence>
<feature type="transmembrane region" description="Helical" evidence="1">
    <location>
        <begin position="126"/>
        <end position="146"/>
    </location>
</feature>
<dbReference type="GO" id="GO:0005886">
    <property type="term" value="C:plasma membrane"/>
    <property type="evidence" value="ECO:0007669"/>
    <property type="project" value="UniProtKB-SubCell"/>
</dbReference>
<comment type="similarity">
    <text evidence="1">Belongs to the vitamin uptake transporter (VUT/ECF) (TC 2.A.88) family. Q precursor transporter subfamily.</text>
</comment>
<name>A0A662DAJ6_UNCAE</name>
<comment type="subcellular location">
    <subcellularLocation>
        <location evidence="1">Cell membrane</location>
        <topology evidence="1">Multi-pass membrane protein</topology>
    </subcellularLocation>
</comment>
<organism evidence="2 3">
    <name type="scientific">Aerophobetes bacterium</name>
    <dbReference type="NCBI Taxonomy" id="2030807"/>
    <lineage>
        <taxon>Bacteria</taxon>
        <taxon>Candidatus Aerophobota</taxon>
    </lineage>
</organism>
<dbReference type="EMBL" id="QMQA01000289">
    <property type="protein sequence ID" value="RLE11076.1"/>
    <property type="molecule type" value="Genomic_DNA"/>
</dbReference>
<dbReference type="PANTHER" id="PTHR34300">
    <property type="entry name" value="QUEUOSINE PRECURSOR TRANSPORTER-RELATED"/>
    <property type="match status" value="1"/>
</dbReference>
<feature type="transmembrane region" description="Helical" evidence="1">
    <location>
        <begin position="6"/>
        <end position="25"/>
    </location>
</feature>
<keyword evidence="1" id="KW-0812">Transmembrane</keyword>
<dbReference type="NCBIfam" id="TIGR00697">
    <property type="entry name" value="queuosine precursor transporter"/>
    <property type="match status" value="1"/>
</dbReference>
<dbReference type="PANTHER" id="PTHR34300:SF2">
    <property type="entry name" value="QUEUOSINE PRECURSOR TRANSPORTER-RELATED"/>
    <property type="match status" value="1"/>
</dbReference>
<keyword evidence="1" id="KW-0472">Membrane</keyword>